<dbReference type="InterPro" id="IPR036844">
    <property type="entry name" value="Hint_dom_sf"/>
</dbReference>
<name>A0A3L9YBR4_9RHOB</name>
<evidence type="ECO:0000259" key="1">
    <source>
        <dbReference type="Pfam" id="PF13403"/>
    </source>
</evidence>
<evidence type="ECO:0000313" key="3">
    <source>
        <dbReference type="Proteomes" id="UP000281343"/>
    </source>
</evidence>
<gene>
    <name evidence="2" type="ORF">D9R08_00390</name>
</gene>
<proteinExistence type="predicted"/>
<comment type="caution">
    <text evidence="2">The sequence shown here is derived from an EMBL/GenBank/DDBJ whole genome shotgun (WGS) entry which is preliminary data.</text>
</comment>
<protein>
    <recommendedName>
        <fullName evidence="1">Hedgehog/Intein (Hint) domain-containing protein</fullName>
    </recommendedName>
</protein>
<organism evidence="2 3">
    <name type="scientific">Rhodophyticola porphyridii</name>
    <dbReference type="NCBI Taxonomy" id="1852017"/>
    <lineage>
        <taxon>Bacteria</taxon>
        <taxon>Pseudomonadati</taxon>
        <taxon>Pseudomonadota</taxon>
        <taxon>Alphaproteobacteria</taxon>
        <taxon>Rhodobacterales</taxon>
        <taxon>Roseobacteraceae</taxon>
        <taxon>Rhodophyticola</taxon>
    </lineage>
</organism>
<dbReference type="SUPFAM" id="SSF51294">
    <property type="entry name" value="Hedgehog/intein (Hint) domain"/>
    <property type="match status" value="1"/>
</dbReference>
<keyword evidence="3" id="KW-1185">Reference proteome</keyword>
<accession>A0A3L9YBR4</accession>
<dbReference type="InterPro" id="IPR028992">
    <property type="entry name" value="Hedgehog/Intein_dom"/>
</dbReference>
<dbReference type="AlphaFoldDB" id="A0A3L9YBR4"/>
<evidence type="ECO:0000313" key="2">
    <source>
        <dbReference type="EMBL" id="RMA43446.1"/>
    </source>
</evidence>
<dbReference type="Proteomes" id="UP000281343">
    <property type="component" value="Unassembled WGS sequence"/>
</dbReference>
<dbReference type="EMBL" id="RCNT01000001">
    <property type="protein sequence ID" value="RMA43446.1"/>
    <property type="molecule type" value="Genomic_DNA"/>
</dbReference>
<dbReference type="Pfam" id="PF13403">
    <property type="entry name" value="Hint_2"/>
    <property type="match status" value="1"/>
</dbReference>
<sequence>MVWAAIWDATGQVDGVEIATMPKPISPESGHVTLIVEGRLPRGSERPIRLWAGAGADTEQFGFFRMPDGAMRLFHRDVDVMTQPGMLQPGETFHLHYRTDINGRDTLVDIRNLDSGLRLLLRPRVSVVPDLTDFLPRSPRYVEQLNFAALATHEVPVGPAPCFQAGTPINTPAGPVRVEDLRPGMVVDTLDRGLQVVRWAGRREVLCLGSMAPVVLRAPYFGLTRDCTVSAQHRLLMDGTDVEYLFGEERVFVRARDLVNGISARRDHTRPTRVFHHFLLDDHDCVMVGRCRLETLLLGDMLSANGRNTGQLSEADASPHYPTLDRAAAQSLLSLIAEHRRVAA</sequence>
<dbReference type="RefSeq" id="WP_121896039.1">
    <property type="nucleotide sequence ID" value="NZ_RCNT01000001.1"/>
</dbReference>
<feature type="domain" description="Hedgehog/Intein (Hint)" evidence="1">
    <location>
        <begin position="161"/>
        <end position="299"/>
    </location>
</feature>
<reference evidence="2 3" key="1">
    <citation type="submission" date="2018-10" db="EMBL/GenBank/DDBJ databases">
        <authorList>
            <person name="Jung H.S."/>
            <person name="Jeon C.O."/>
        </authorList>
    </citation>
    <scope>NUCLEOTIDE SEQUENCE [LARGE SCALE GENOMIC DNA]</scope>
    <source>
        <strain evidence="2 3">MA-7-27</strain>
    </source>
</reference>
<dbReference type="OrthoDB" id="6305173at2"/>